<dbReference type="OrthoDB" id="1897957at2759"/>
<dbReference type="EMBL" id="NKXS01000100">
    <property type="protein sequence ID" value="PIN26384.1"/>
    <property type="molecule type" value="Genomic_DNA"/>
</dbReference>
<keyword evidence="4" id="KW-1185">Reference proteome</keyword>
<dbReference type="PANTHER" id="PTHR31963:SF2">
    <property type="entry name" value="ZINC FINGER CONSTANS-LIKE PROTEIN (DUF3537)"/>
    <property type="match status" value="1"/>
</dbReference>
<dbReference type="PANTHER" id="PTHR31963">
    <property type="entry name" value="RAS GUANINE NUCLEOTIDE EXCHANGE FACTOR K"/>
    <property type="match status" value="1"/>
</dbReference>
<sequence>MAEGPIHIVVEESKIPEENTPLLKNPDETQESMSPDDQENDIETLLDKTLQRLDYFLFFLGYKQSSVSSFLLCWGVFLGIGVLLPVVMLELSSCPGCEKGQIKSFEIGIVVSQASLAAASLICLSHNLRKYGVRKFLFVDRYSGHVERFSSQYIQKISESLRLLVLWVLACCFLKMAREILRIMYVHHESWWLSVAILFAFVFSWTYVTTIILSACVLFHVVCNLQIIHFDDYGKLLEREPDVVVLLQEHARLRFYLSKISHRFRIFLLLQFVIVTISQFMTLFQTTEYNGSITIINGGDFAVSAIVQVVGIILCLNGAAKISHRAQGIGAIASRWHALVTCSANDASSLRTSNSIGNLEAANKFGSLHMDTSESDLESLDFITAPTNTQLASYMSSYHKRLALVMYLQANPGGITIFGWTVDRGLINTIFFIELSLVTFVLGKTVIDASE</sequence>
<keyword evidence="2" id="KW-1133">Transmembrane helix</keyword>
<keyword evidence="2" id="KW-0472">Membrane</keyword>
<feature type="transmembrane region" description="Helical" evidence="2">
    <location>
        <begin position="426"/>
        <end position="447"/>
    </location>
</feature>
<evidence type="ECO:0000313" key="3">
    <source>
        <dbReference type="EMBL" id="PIN26384.1"/>
    </source>
</evidence>
<feature type="region of interest" description="Disordered" evidence="1">
    <location>
        <begin position="19"/>
        <end position="39"/>
    </location>
</feature>
<evidence type="ECO:0000313" key="4">
    <source>
        <dbReference type="Proteomes" id="UP000231279"/>
    </source>
</evidence>
<gene>
    <name evidence="3" type="ORF">CDL12_00870</name>
</gene>
<feature type="transmembrane region" description="Helical" evidence="2">
    <location>
        <begin position="264"/>
        <end position="281"/>
    </location>
</feature>
<feature type="transmembrane region" description="Helical" evidence="2">
    <location>
        <begin position="301"/>
        <end position="320"/>
    </location>
</feature>
<evidence type="ECO:0000256" key="1">
    <source>
        <dbReference type="SAM" id="MobiDB-lite"/>
    </source>
</evidence>
<feature type="compositionally biased region" description="Acidic residues" evidence="1">
    <location>
        <begin position="28"/>
        <end position="39"/>
    </location>
</feature>
<dbReference type="AlphaFoldDB" id="A0A2G9I9G2"/>
<feature type="transmembrane region" description="Helical" evidence="2">
    <location>
        <begin position="163"/>
        <end position="185"/>
    </location>
</feature>
<dbReference type="Pfam" id="PF12056">
    <property type="entry name" value="DUF3537"/>
    <property type="match status" value="1"/>
</dbReference>
<organism evidence="3 4">
    <name type="scientific">Handroanthus impetiginosus</name>
    <dbReference type="NCBI Taxonomy" id="429701"/>
    <lineage>
        <taxon>Eukaryota</taxon>
        <taxon>Viridiplantae</taxon>
        <taxon>Streptophyta</taxon>
        <taxon>Embryophyta</taxon>
        <taxon>Tracheophyta</taxon>
        <taxon>Spermatophyta</taxon>
        <taxon>Magnoliopsida</taxon>
        <taxon>eudicotyledons</taxon>
        <taxon>Gunneridae</taxon>
        <taxon>Pentapetalae</taxon>
        <taxon>asterids</taxon>
        <taxon>lamiids</taxon>
        <taxon>Lamiales</taxon>
        <taxon>Bignoniaceae</taxon>
        <taxon>Crescentiina</taxon>
        <taxon>Tabebuia alliance</taxon>
        <taxon>Handroanthus</taxon>
    </lineage>
</organism>
<keyword evidence="2" id="KW-0812">Transmembrane</keyword>
<feature type="transmembrane region" description="Helical" evidence="2">
    <location>
        <begin position="67"/>
        <end position="87"/>
    </location>
</feature>
<evidence type="ECO:0000256" key="2">
    <source>
        <dbReference type="SAM" id="Phobius"/>
    </source>
</evidence>
<accession>A0A2G9I9G2</accession>
<feature type="transmembrane region" description="Helical" evidence="2">
    <location>
        <begin position="107"/>
        <end position="128"/>
    </location>
</feature>
<dbReference type="Proteomes" id="UP000231279">
    <property type="component" value="Unassembled WGS sequence"/>
</dbReference>
<feature type="transmembrane region" description="Helical" evidence="2">
    <location>
        <begin position="191"/>
        <end position="219"/>
    </location>
</feature>
<name>A0A2G9I9G2_9LAMI</name>
<reference evidence="4" key="1">
    <citation type="journal article" date="2018" name="Gigascience">
        <title>Genome assembly of the Pink Ipe (Handroanthus impetiginosus, Bignoniaceae), a highly valued, ecologically keystone Neotropical timber forest tree.</title>
        <authorList>
            <person name="Silva-Junior O.B."/>
            <person name="Grattapaglia D."/>
            <person name="Novaes E."/>
            <person name="Collevatti R.G."/>
        </authorList>
    </citation>
    <scope>NUCLEOTIDE SEQUENCE [LARGE SCALE GENOMIC DNA]</scope>
    <source>
        <strain evidence="4">cv. UFG-1</strain>
    </source>
</reference>
<proteinExistence type="predicted"/>
<dbReference type="InterPro" id="IPR021924">
    <property type="entry name" value="DUF3537"/>
</dbReference>
<protein>
    <submittedName>
        <fullName evidence="3">Uncharacterized protein</fullName>
    </submittedName>
</protein>
<dbReference type="STRING" id="429701.A0A2G9I9G2"/>
<comment type="caution">
    <text evidence="3">The sequence shown here is derived from an EMBL/GenBank/DDBJ whole genome shotgun (WGS) entry which is preliminary data.</text>
</comment>